<feature type="repeat" description="PPR" evidence="2">
    <location>
        <begin position="157"/>
        <end position="191"/>
    </location>
</feature>
<dbReference type="FunFam" id="1.25.40.10:FF:000031">
    <property type="entry name" value="Pentatricopeptide repeat-containing protein mitochondrial"/>
    <property type="match status" value="1"/>
</dbReference>
<feature type="repeat" description="PPR" evidence="2">
    <location>
        <begin position="358"/>
        <end position="392"/>
    </location>
</feature>
<accession>A0AAD4P5Q8</accession>
<evidence type="ECO:0000256" key="2">
    <source>
        <dbReference type="PROSITE-ProRule" id="PRU00708"/>
    </source>
</evidence>
<protein>
    <submittedName>
        <fullName evidence="3">Pentatricopeptide repeat superfamily protein</fullName>
    </submittedName>
</protein>
<feature type="repeat" description="PPR" evidence="2">
    <location>
        <begin position="257"/>
        <end position="291"/>
    </location>
</feature>
<evidence type="ECO:0000313" key="4">
    <source>
        <dbReference type="Proteomes" id="UP001190926"/>
    </source>
</evidence>
<keyword evidence="1" id="KW-0677">Repeat</keyword>
<dbReference type="NCBIfam" id="TIGR00756">
    <property type="entry name" value="PPR"/>
    <property type="match status" value="5"/>
</dbReference>
<keyword evidence="4" id="KW-1185">Reference proteome</keyword>
<dbReference type="EMBL" id="SDAM02000137">
    <property type="protein sequence ID" value="KAH6827874.1"/>
    <property type="molecule type" value="Genomic_DNA"/>
</dbReference>
<dbReference type="GO" id="GO:0003723">
    <property type="term" value="F:RNA binding"/>
    <property type="evidence" value="ECO:0007669"/>
    <property type="project" value="InterPro"/>
</dbReference>
<dbReference type="InterPro" id="IPR046960">
    <property type="entry name" value="PPR_At4g14850-like_plant"/>
</dbReference>
<dbReference type="InterPro" id="IPR011990">
    <property type="entry name" value="TPR-like_helical_dom_sf"/>
</dbReference>
<evidence type="ECO:0000256" key="1">
    <source>
        <dbReference type="ARBA" id="ARBA00022737"/>
    </source>
</evidence>
<comment type="caution">
    <text evidence="3">The sequence shown here is derived from an EMBL/GenBank/DDBJ whole genome shotgun (WGS) entry which is preliminary data.</text>
</comment>
<dbReference type="InterPro" id="IPR002885">
    <property type="entry name" value="PPR_rpt"/>
</dbReference>
<dbReference type="PROSITE" id="PS51375">
    <property type="entry name" value="PPR"/>
    <property type="match status" value="5"/>
</dbReference>
<dbReference type="GO" id="GO:0009451">
    <property type="term" value="P:RNA modification"/>
    <property type="evidence" value="ECO:0007669"/>
    <property type="project" value="InterPro"/>
</dbReference>
<dbReference type="Proteomes" id="UP001190926">
    <property type="component" value="Unassembled WGS sequence"/>
</dbReference>
<dbReference type="AlphaFoldDB" id="A0AAD4P5Q8"/>
<proteinExistence type="predicted"/>
<evidence type="ECO:0000313" key="3">
    <source>
        <dbReference type="EMBL" id="KAH6827874.1"/>
    </source>
</evidence>
<sequence>MFSPSCTGSCLFLYQAQPPYIVDAQTSNIPNGKRHSWKTKYCSRISNIDDLNFPVSKVLPFLTKSQSLSISPAYMDGSNNVILDKTNPSNQQINSTTIGRWVQSCSNVQEVKKMHAVVIRRMKDPVAYVNNNLISIYAEFGEVVAARRVFDSMLDRNVVSWTAMLNGYQRHGLGDEAVMLFLEFINCGFRGNAQTYVCVLNLCGRTYNHELGRQLHASAVKNQVSNYILDCTILHFYARCDDLDSSFEVFDRMQNRDLVAWTTMITACSQHRRGHEALVLLSQMLSEGLDPNEFTICSVLNVCGEEKELRFGEQLHATIIKKAYDVDVYVGTALVDLYAKCGIIEKSRTIFDRMKRKNAITWNSMIAGYARNNLGDGAIGLFRMMKRLRVSSNNSTMVSILKACGLLRALSTGKEAHAQIFKNFEPSNIFVGSTLVWLYCKCGDYASASKVLQNLPDKDVVSWTAMISGCARLGHEQEALEYLKEMLGEGVEPNPFTYSSALKACAKLESVREGKLIHSSINKTPSLSNVFVGSALVQMYSKCGHLSDAAQVFDSMPERNLVSWKAMIVAYAKNGRCGEALKLMYRMQAECIEVDDYILSTVLTACGDFKWEGKSSSEHCLQT</sequence>
<organism evidence="3 4">
    <name type="scientific">Perilla frutescens var. hirtella</name>
    <name type="common">Perilla citriodora</name>
    <name type="synonym">Perilla setoyensis</name>
    <dbReference type="NCBI Taxonomy" id="608512"/>
    <lineage>
        <taxon>Eukaryota</taxon>
        <taxon>Viridiplantae</taxon>
        <taxon>Streptophyta</taxon>
        <taxon>Embryophyta</taxon>
        <taxon>Tracheophyta</taxon>
        <taxon>Spermatophyta</taxon>
        <taxon>Magnoliopsida</taxon>
        <taxon>eudicotyledons</taxon>
        <taxon>Gunneridae</taxon>
        <taxon>Pentapetalae</taxon>
        <taxon>asterids</taxon>
        <taxon>lamiids</taxon>
        <taxon>Lamiales</taxon>
        <taxon>Lamiaceae</taxon>
        <taxon>Nepetoideae</taxon>
        <taxon>Elsholtzieae</taxon>
        <taxon>Perilla</taxon>
    </lineage>
</organism>
<dbReference type="Pfam" id="PF13041">
    <property type="entry name" value="PPR_2"/>
    <property type="match status" value="4"/>
</dbReference>
<dbReference type="Gene3D" id="1.25.40.10">
    <property type="entry name" value="Tetratricopeptide repeat domain"/>
    <property type="match status" value="4"/>
</dbReference>
<dbReference type="PANTHER" id="PTHR24015">
    <property type="entry name" value="OS07G0578800 PROTEIN-RELATED"/>
    <property type="match status" value="1"/>
</dbReference>
<feature type="repeat" description="PPR" evidence="2">
    <location>
        <begin position="560"/>
        <end position="594"/>
    </location>
</feature>
<dbReference type="FunFam" id="1.25.40.10:FF:000730">
    <property type="entry name" value="Pentatricopeptide repeat-containing protein, chloroplastic"/>
    <property type="match status" value="1"/>
</dbReference>
<dbReference type="FunFam" id="1.25.40.10:FF:000285">
    <property type="entry name" value="Pentatricopeptide repeat-containing protein, chloroplastic"/>
    <property type="match status" value="2"/>
</dbReference>
<name>A0AAD4P5Q8_PERFH</name>
<gene>
    <name evidence="3" type="ORF">C2S53_015796</name>
</gene>
<dbReference type="Pfam" id="PF01535">
    <property type="entry name" value="PPR"/>
    <property type="match status" value="2"/>
</dbReference>
<reference evidence="3 4" key="1">
    <citation type="journal article" date="2021" name="Nat. Commun.">
        <title>Incipient diploidization of the medicinal plant Perilla within 10,000 years.</title>
        <authorList>
            <person name="Zhang Y."/>
            <person name="Shen Q."/>
            <person name="Leng L."/>
            <person name="Zhang D."/>
            <person name="Chen S."/>
            <person name="Shi Y."/>
            <person name="Ning Z."/>
            <person name="Chen S."/>
        </authorList>
    </citation>
    <scope>NUCLEOTIDE SEQUENCE [LARGE SCALE GENOMIC DNA]</scope>
    <source>
        <strain evidence="4">cv. PC099</strain>
    </source>
</reference>
<feature type="repeat" description="PPR" evidence="2">
    <location>
        <begin position="459"/>
        <end position="493"/>
    </location>
</feature>